<dbReference type="Proteomes" id="UP000825935">
    <property type="component" value="Chromosome 22"/>
</dbReference>
<dbReference type="PANTHER" id="PTHR33223:SF6">
    <property type="entry name" value="CCHC-TYPE DOMAIN-CONTAINING PROTEIN"/>
    <property type="match status" value="1"/>
</dbReference>
<dbReference type="PANTHER" id="PTHR33223">
    <property type="entry name" value="CCHC-TYPE DOMAIN-CONTAINING PROTEIN"/>
    <property type="match status" value="1"/>
</dbReference>
<name>A0A8T2S3K9_CERRI</name>
<feature type="region of interest" description="Disordered" evidence="1">
    <location>
        <begin position="458"/>
        <end position="488"/>
    </location>
</feature>
<feature type="region of interest" description="Disordered" evidence="1">
    <location>
        <begin position="512"/>
        <end position="538"/>
    </location>
</feature>
<evidence type="ECO:0000313" key="3">
    <source>
        <dbReference type="Proteomes" id="UP000825935"/>
    </source>
</evidence>
<proteinExistence type="predicted"/>
<keyword evidence="3" id="KW-1185">Reference proteome</keyword>
<dbReference type="AlphaFoldDB" id="A0A8T2S3K9"/>
<feature type="compositionally biased region" description="Polar residues" evidence="1">
    <location>
        <begin position="514"/>
        <end position="532"/>
    </location>
</feature>
<dbReference type="EMBL" id="CM035427">
    <property type="protein sequence ID" value="KAH7306418.1"/>
    <property type="molecule type" value="Genomic_DNA"/>
</dbReference>
<evidence type="ECO:0000313" key="2">
    <source>
        <dbReference type="EMBL" id="KAH7306418.1"/>
    </source>
</evidence>
<protein>
    <submittedName>
        <fullName evidence="2">Uncharacterized protein</fullName>
    </submittedName>
</protein>
<evidence type="ECO:0000256" key="1">
    <source>
        <dbReference type="SAM" id="MobiDB-lite"/>
    </source>
</evidence>
<gene>
    <name evidence="2" type="ORF">KP509_22G010500</name>
</gene>
<organism evidence="2 3">
    <name type="scientific">Ceratopteris richardii</name>
    <name type="common">Triangle waterfern</name>
    <dbReference type="NCBI Taxonomy" id="49495"/>
    <lineage>
        <taxon>Eukaryota</taxon>
        <taxon>Viridiplantae</taxon>
        <taxon>Streptophyta</taxon>
        <taxon>Embryophyta</taxon>
        <taxon>Tracheophyta</taxon>
        <taxon>Polypodiopsida</taxon>
        <taxon>Polypodiidae</taxon>
        <taxon>Polypodiales</taxon>
        <taxon>Pteridineae</taxon>
        <taxon>Pteridaceae</taxon>
        <taxon>Parkerioideae</taxon>
        <taxon>Ceratopteris</taxon>
    </lineage>
</organism>
<feature type="compositionally biased region" description="Low complexity" evidence="1">
    <location>
        <begin position="458"/>
        <end position="485"/>
    </location>
</feature>
<sequence length="635" mass="73099">MAFSTERPEVGSNVAYLEKPEGPYRTQLEFLRTNRLGARIYEDGLRRQVVQMHNPDQPIGLEHPVVKFERDAYIDKEGTMYVLSTQPNDTNEFGTIQLETEAKFQGKEPSEEPRTPRGKSVLTRVLIPEWIPQDNRSIELFVNKETDEAFWRYRKEHPSEAGIITIYEFKDPDTPGKVVYLDETSERVFVVPDHARNTYTWRGGRDDFPLPRPHEHARVLRPTQLVKSMKNYFDGTGDPYDHVAEFKQVLRAEQVEDMFTQYNAFGLTLKNTALTWFQPLQQRQFRDIHHFLESFITEFSKSGIRHDTSSLIHSFKQTPQETVRLAGQLPSQAKQVSLFLDGLLSSKLRSYVYLKEPRTLEECVRICIDIEDNLGEELELSKVPKLPTNVRCYTCGGNHLENVCPNAPQPQANPSGQYCTIERRYTNHTAQDCPYNKQTVKQSYPQAYQQPGRYQGQYNAQPYYYRPPQNYPYQAQQRPQPVLAQQPPPPANVISVKYAAAKENLSRALVPSSPLITESDPNSNSFDSTHVTSPPAYYTESPEHVETYHYDSPPVEPSWEPDYANVMYANPNPRPQLRQQRPQGPRGPCFRCQGDHFIKDCPHPPIARQSQWIQPYIRACPSYNKSPGALTEPKA</sequence>
<accession>A0A8T2S3K9</accession>
<comment type="caution">
    <text evidence="2">The sequence shown here is derived from an EMBL/GenBank/DDBJ whole genome shotgun (WGS) entry which is preliminary data.</text>
</comment>
<reference evidence="2" key="1">
    <citation type="submission" date="2021-08" db="EMBL/GenBank/DDBJ databases">
        <title>WGS assembly of Ceratopteris richardii.</title>
        <authorList>
            <person name="Marchant D.B."/>
            <person name="Chen G."/>
            <person name="Jenkins J."/>
            <person name="Shu S."/>
            <person name="Leebens-Mack J."/>
            <person name="Grimwood J."/>
            <person name="Schmutz J."/>
            <person name="Soltis P."/>
            <person name="Soltis D."/>
            <person name="Chen Z.-H."/>
        </authorList>
    </citation>
    <scope>NUCLEOTIDE SEQUENCE</scope>
    <source>
        <strain evidence="2">Whitten #5841</strain>
        <tissue evidence="2">Leaf</tissue>
    </source>
</reference>
<dbReference type="OrthoDB" id="1752139at2759"/>